<proteinExistence type="predicted"/>
<reference evidence="1" key="1">
    <citation type="submission" date="2018-05" db="EMBL/GenBank/DDBJ databases">
        <authorList>
            <person name="Lanie J.A."/>
            <person name="Ng W.-L."/>
            <person name="Kazmierczak K.M."/>
            <person name="Andrzejewski T.M."/>
            <person name="Davidsen T.M."/>
            <person name="Wayne K.J."/>
            <person name="Tettelin H."/>
            <person name="Glass J.I."/>
            <person name="Rusch D."/>
            <person name="Podicherti R."/>
            <person name="Tsui H.-C.T."/>
            <person name="Winkler M.E."/>
        </authorList>
    </citation>
    <scope>NUCLEOTIDE SEQUENCE</scope>
</reference>
<sequence>MSVRLYVLAFLIITISFVLGPTGLIAEEWVFVDLKPKANSRLDQQWWTGEKAASTLSFLPIGKTEDFAGPNDKKVKFKIEKECVVVFGTNAAKWPKKITGIKTDPKVQKVSFVYFLHATGWEDNAAPGYK</sequence>
<name>A0A382L864_9ZZZZ</name>
<dbReference type="EMBL" id="UINC01085496">
    <property type="protein sequence ID" value="SVC33104.1"/>
    <property type="molecule type" value="Genomic_DNA"/>
</dbReference>
<feature type="non-terminal residue" evidence="1">
    <location>
        <position position="130"/>
    </location>
</feature>
<protein>
    <submittedName>
        <fullName evidence="1">Uncharacterized protein</fullName>
    </submittedName>
</protein>
<dbReference type="AlphaFoldDB" id="A0A382L864"/>
<evidence type="ECO:0000313" key="1">
    <source>
        <dbReference type="EMBL" id="SVC33104.1"/>
    </source>
</evidence>
<organism evidence="1">
    <name type="scientific">marine metagenome</name>
    <dbReference type="NCBI Taxonomy" id="408172"/>
    <lineage>
        <taxon>unclassified sequences</taxon>
        <taxon>metagenomes</taxon>
        <taxon>ecological metagenomes</taxon>
    </lineage>
</organism>
<accession>A0A382L864</accession>
<gene>
    <name evidence="1" type="ORF">METZ01_LOCUS285958</name>
</gene>